<sequence>MPLFQKCADALFEIGVAGHVAGIGDLQLVFAVHLEILLLVHAGLQIPQHQRPAPAQLPRLCLGGGHQFLQCVHHHGDAAVFVVKLLCGDKAAAVAHIPLDLGRQDAGQVPAAAHHAELRFRRAEEGVLYGDGDVRPGGIAQAAAKAVPVNRADQGHPQVVQRLGPVVIDLLRVGHVLVQNALVKALNVHAHAEGL</sequence>
<dbReference type="AlphaFoldDB" id="A0A644ZQN7"/>
<proteinExistence type="predicted"/>
<comment type="caution">
    <text evidence="1">The sequence shown here is derived from an EMBL/GenBank/DDBJ whole genome shotgun (WGS) entry which is preliminary data.</text>
</comment>
<dbReference type="EMBL" id="VSSQ01009820">
    <property type="protein sequence ID" value="MPM42688.1"/>
    <property type="molecule type" value="Genomic_DNA"/>
</dbReference>
<accession>A0A644ZQN7</accession>
<evidence type="ECO:0000313" key="1">
    <source>
        <dbReference type="EMBL" id="MPM42688.1"/>
    </source>
</evidence>
<protein>
    <submittedName>
        <fullName evidence="1">Uncharacterized protein</fullName>
    </submittedName>
</protein>
<reference evidence="1" key="1">
    <citation type="submission" date="2019-08" db="EMBL/GenBank/DDBJ databases">
        <authorList>
            <person name="Kucharzyk K."/>
            <person name="Murdoch R.W."/>
            <person name="Higgins S."/>
            <person name="Loffler F."/>
        </authorList>
    </citation>
    <scope>NUCLEOTIDE SEQUENCE</scope>
</reference>
<name>A0A644ZQN7_9ZZZZ</name>
<organism evidence="1">
    <name type="scientific">bioreactor metagenome</name>
    <dbReference type="NCBI Taxonomy" id="1076179"/>
    <lineage>
        <taxon>unclassified sequences</taxon>
        <taxon>metagenomes</taxon>
        <taxon>ecological metagenomes</taxon>
    </lineage>
</organism>
<gene>
    <name evidence="1" type="ORF">SDC9_89357</name>
</gene>